<dbReference type="PANTHER" id="PTHR47331:SF1">
    <property type="entry name" value="GAG-LIKE PROTEIN"/>
    <property type="match status" value="1"/>
</dbReference>
<dbReference type="SUPFAM" id="SSF56672">
    <property type="entry name" value="DNA/RNA polymerases"/>
    <property type="match status" value="1"/>
</dbReference>
<dbReference type="EMBL" id="BGPR01128679">
    <property type="protein sequence ID" value="GBN40206.1"/>
    <property type="molecule type" value="Genomic_DNA"/>
</dbReference>
<proteinExistence type="predicted"/>
<dbReference type="OrthoDB" id="6436818at2759"/>
<evidence type="ECO:0000313" key="3">
    <source>
        <dbReference type="Proteomes" id="UP000499080"/>
    </source>
</evidence>
<organism evidence="1 3">
    <name type="scientific">Araneus ventricosus</name>
    <name type="common">Orbweaver spider</name>
    <name type="synonym">Epeira ventricosa</name>
    <dbReference type="NCBI Taxonomy" id="182803"/>
    <lineage>
        <taxon>Eukaryota</taxon>
        <taxon>Metazoa</taxon>
        <taxon>Ecdysozoa</taxon>
        <taxon>Arthropoda</taxon>
        <taxon>Chelicerata</taxon>
        <taxon>Arachnida</taxon>
        <taxon>Araneae</taxon>
        <taxon>Araneomorphae</taxon>
        <taxon>Entelegynae</taxon>
        <taxon>Araneoidea</taxon>
        <taxon>Araneidae</taxon>
        <taxon>Araneus</taxon>
    </lineage>
</organism>
<sequence>MGHMEQVFEVSEPTVAYYMPHHGVLRPDSKSTPLRTVFDASCATSTGESLNSILANGGVIQDELFAILLRFRKNRIGLISDIKKMFRMIFVDESQRDPLRIVWKESIDDSIKTYKMNRIVYGTTCAPYLAQRVLKQLVMDDGHNYPLAASAVSSDMYMDDLLTGAADFYSAKQLKEQLIALFRGGGM</sequence>
<comment type="caution">
    <text evidence="1">The sequence shown here is derived from an EMBL/GenBank/DDBJ whole genome shotgun (WGS) entry which is preliminary data.</text>
</comment>
<reference evidence="1 3" key="1">
    <citation type="journal article" date="2019" name="Sci. Rep.">
        <title>Orb-weaving spider Araneus ventricosus genome elucidates the spidroin gene catalogue.</title>
        <authorList>
            <person name="Kono N."/>
            <person name="Nakamura H."/>
            <person name="Ohtoshi R."/>
            <person name="Moran D.A.P."/>
            <person name="Shinohara A."/>
            <person name="Yoshida Y."/>
            <person name="Fujiwara M."/>
            <person name="Mori M."/>
            <person name="Tomita M."/>
            <person name="Arakawa K."/>
        </authorList>
    </citation>
    <scope>NUCLEOTIDE SEQUENCE [LARGE SCALE GENOMIC DNA]</scope>
</reference>
<dbReference type="EMBL" id="BGPR01128646">
    <property type="protein sequence ID" value="GBN40117.1"/>
    <property type="molecule type" value="Genomic_DNA"/>
</dbReference>
<evidence type="ECO:0000313" key="2">
    <source>
        <dbReference type="EMBL" id="GBN40206.1"/>
    </source>
</evidence>
<accession>A0A4Y2NQ19</accession>
<dbReference type="GO" id="GO:0071897">
    <property type="term" value="P:DNA biosynthetic process"/>
    <property type="evidence" value="ECO:0007669"/>
    <property type="project" value="UniProtKB-ARBA"/>
</dbReference>
<evidence type="ECO:0008006" key="4">
    <source>
        <dbReference type="Google" id="ProtNLM"/>
    </source>
</evidence>
<protein>
    <recommendedName>
        <fullName evidence="4">Reverse transcriptase domain-containing protein</fullName>
    </recommendedName>
</protein>
<evidence type="ECO:0000313" key="1">
    <source>
        <dbReference type="EMBL" id="GBN40117.1"/>
    </source>
</evidence>
<dbReference type="Proteomes" id="UP000499080">
    <property type="component" value="Unassembled WGS sequence"/>
</dbReference>
<name>A0A4Y2NQ19_ARAVE</name>
<dbReference type="AlphaFoldDB" id="A0A4Y2NQ19"/>
<dbReference type="PANTHER" id="PTHR47331">
    <property type="entry name" value="PHD-TYPE DOMAIN-CONTAINING PROTEIN"/>
    <property type="match status" value="1"/>
</dbReference>
<gene>
    <name evidence="2" type="ORF">AVEN_180011_1</name>
    <name evidence="1" type="ORF">AVEN_236406_1</name>
</gene>
<keyword evidence="3" id="KW-1185">Reference proteome</keyword>
<dbReference type="InterPro" id="IPR043502">
    <property type="entry name" value="DNA/RNA_pol_sf"/>
</dbReference>